<organism evidence="12 13">
    <name type="scientific">Geopseudomonas guangdongensis</name>
    <dbReference type="NCBI Taxonomy" id="1245526"/>
    <lineage>
        <taxon>Bacteria</taxon>
        <taxon>Pseudomonadati</taxon>
        <taxon>Pseudomonadota</taxon>
        <taxon>Gammaproteobacteria</taxon>
        <taxon>Pseudomonadales</taxon>
        <taxon>Pseudomonadaceae</taxon>
        <taxon>Geopseudomonas</taxon>
    </lineage>
</organism>
<evidence type="ECO:0000256" key="2">
    <source>
        <dbReference type="ARBA" id="ARBA00022481"/>
    </source>
</evidence>
<evidence type="ECO:0000256" key="1">
    <source>
        <dbReference type="ARBA" id="ARBA00004141"/>
    </source>
</evidence>
<feature type="region of interest" description="Disordered" evidence="9">
    <location>
        <begin position="526"/>
        <end position="550"/>
    </location>
</feature>
<dbReference type="OrthoDB" id="2489132at2"/>
<keyword evidence="2" id="KW-0488">Methylation</keyword>
<reference evidence="13" key="1">
    <citation type="submission" date="2016-10" db="EMBL/GenBank/DDBJ databases">
        <authorList>
            <person name="Varghese N."/>
            <person name="Submissions S."/>
        </authorList>
    </citation>
    <scope>NUCLEOTIDE SEQUENCE [LARGE SCALE GENOMIC DNA]</scope>
    <source>
        <strain evidence="13">CCTCC 2012022</strain>
    </source>
</reference>
<feature type="transmembrane region" description="Helical" evidence="10">
    <location>
        <begin position="195"/>
        <end position="217"/>
    </location>
</feature>
<evidence type="ECO:0000256" key="10">
    <source>
        <dbReference type="SAM" id="Phobius"/>
    </source>
</evidence>
<gene>
    <name evidence="12" type="ORF">SAMN05216580_1105</name>
</gene>
<dbReference type="InterPro" id="IPR051310">
    <property type="entry name" value="MCP_chemotaxis"/>
</dbReference>
<dbReference type="AlphaFoldDB" id="A0A1H2F9N5"/>
<keyword evidence="3 10" id="KW-0812">Transmembrane</keyword>
<dbReference type="PRINTS" id="PR00260">
    <property type="entry name" value="CHEMTRNSDUCR"/>
</dbReference>
<protein>
    <submittedName>
        <fullName evidence="12">Methyl-accepting chemotaxis protein</fullName>
    </submittedName>
</protein>
<dbReference type="InterPro" id="IPR024478">
    <property type="entry name" value="HlyB_4HB_MCP"/>
</dbReference>
<evidence type="ECO:0000256" key="6">
    <source>
        <dbReference type="ARBA" id="ARBA00023224"/>
    </source>
</evidence>
<dbReference type="CDD" id="cd11386">
    <property type="entry name" value="MCP_signal"/>
    <property type="match status" value="1"/>
</dbReference>
<evidence type="ECO:0000313" key="12">
    <source>
        <dbReference type="EMBL" id="SDU04071.1"/>
    </source>
</evidence>
<dbReference type="GO" id="GO:0005886">
    <property type="term" value="C:plasma membrane"/>
    <property type="evidence" value="ECO:0007669"/>
    <property type="project" value="TreeGrafter"/>
</dbReference>
<dbReference type="SMART" id="SM00283">
    <property type="entry name" value="MA"/>
    <property type="match status" value="1"/>
</dbReference>
<dbReference type="Pfam" id="PF12729">
    <property type="entry name" value="4HB_MCP_1"/>
    <property type="match status" value="1"/>
</dbReference>
<dbReference type="RefSeq" id="WP_090212742.1">
    <property type="nucleotide sequence ID" value="NZ_LT629780.1"/>
</dbReference>
<dbReference type="InterPro" id="IPR004090">
    <property type="entry name" value="Chemotax_Me-accpt_rcpt"/>
</dbReference>
<name>A0A1H2F9N5_9GAMM</name>
<evidence type="ECO:0000259" key="11">
    <source>
        <dbReference type="PROSITE" id="PS50111"/>
    </source>
</evidence>
<keyword evidence="6 8" id="KW-0807">Transducer</keyword>
<comment type="subcellular location">
    <subcellularLocation>
        <location evidence="1">Membrane</location>
        <topology evidence="1">Multi-pass membrane protein</topology>
    </subcellularLocation>
</comment>
<dbReference type="PANTHER" id="PTHR43531:SF14">
    <property type="entry name" value="METHYL-ACCEPTING CHEMOTAXIS PROTEIN I-RELATED"/>
    <property type="match status" value="1"/>
</dbReference>
<feature type="transmembrane region" description="Helical" evidence="10">
    <location>
        <begin position="15"/>
        <end position="34"/>
    </location>
</feature>
<dbReference type="InterPro" id="IPR004089">
    <property type="entry name" value="MCPsignal_dom"/>
</dbReference>
<dbReference type="GO" id="GO:0004888">
    <property type="term" value="F:transmembrane signaling receptor activity"/>
    <property type="evidence" value="ECO:0007669"/>
    <property type="project" value="InterPro"/>
</dbReference>
<accession>A0A1H2F9N5</accession>
<comment type="similarity">
    <text evidence="7">Belongs to the methyl-accepting chemotaxis (MCP) protein family.</text>
</comment>
<evidence type="ECO:0000256" key="9">
    <source>
        <dbReference type="SAM" id="MobiDB-lite"/>
    </source>
</evidence>
<dbReference type="STRING" id="1245526.SAMN05216580_1105"/>
<dbReference type="PANTHER" id="PTHR43531">
    <property type="entry name" value="PROTEIN ICFG"/>
    <property type="match status" value="1"/>
</dbReference>
<evidence type="ECO:0000256" key="4">
    <source>
        <dbReference type="ARBA" id="ARBA00022989"/>
    </source>
</evidence>
<keyword evidence="5 10" id="KW-0472">Membrane</keyword>
<evidence type="ECO:0000256" key="3">
    <source>
        <dbReference type="ARBA" id="ARBA00022692"/>
    </source>
</evidence>
<evidence type="ECO:0000256" key="5">
    <source>
        <dbReference type="ARBA" id="ARBA00023136"/>
    </source>
</evidence>
<dbReference type="GO" id="GO:0006935">
    <property type="term" value="P:chemotaxis"/>
    <property type="evidence" value="ECO:0007669"/>
    <property type="project" value="InterPro"/>
</dbReference>
<dbReference type="Proteomes" id="UP000243063">
    <property type="component" value="Chromosome I"/>
</dbReference>
<dbReference type="GO" id="GO:0007165">
    <property type="term" value="P:signal transduction"/>
    <property type="evidence" value="ECO:0007669"/>
    <property type="project" value="UniProtKB-KW"/>
</dbReference>
<evidence type="ECO:0000256" key="7">
    <source>
        <dbReference type="ARBA" id="ARBA00029447"/>
    </source>
</evidence>
<keyword evidence="4 10" id="KW-1133">Transmembrane helix</keyword>
<dbReference type="PROSITE" id="PS50111">
    <property type="entry name" value="CHEMOTAXIS_TRANSDUC_2"/>
    <property type="match status" value="1"/>
</dbReference>
<dbReference type="SUPFAM" id="SSF58104">
    <property type="entry name" value="Methyl-accepting chemotaxis protein (MCP) signaling domain"/>
    <property type="match status" value="1"/>
</dbReference>
<feature type="domain" description="Methyl-accepting transducer" evidence="11">
    <location>
        <begin position="278"/>
        <end position="507"/>
    </location>
</feature>
<evidence type="ECO:0000256" key="8">
    <source>
        <dbReference type="PROSITE-ProRule" id="PRU00284"/>
    </source>
</evidence>
<dbReference type="InterPro" id="IPR047347">
    <property type="entry name" value="YvaQ-like_sensor"/>
</dbReference>
<proteinExistence type="inferred from homology"/>
<dbReference type="Pfam" id="PF00015">
    <property type="entry name" value="MCPsignal"/>
    <property type="match status" value="1"/>
</dbReference>
<keyword evidence="13" id="KW-1185">Reference proteome</keyword>
<evidence type="ECO:0000313" key="13">
    <source>
        <dbReference type="Proteomes" id="UP000243063"/>
    </source>
</evidence>
<dbReference type="Gene3D" id="1.10.287.950">
    <property type="entry name" value="Methyl-accepting chemotaxis protein"/>
    <property type="match status" value="1"/>
</dbReference>
<dbReference type="FunFam" id="1.10.287.950:FF:000001">
    <property type="entry name" value="Methyl-accepting chemotaxis sensory transducer"/>
    <property type="match status" value="1"/>
</dbReference>
<dbReference type="EMBL" id="LT629780">
    <property type="protein sequence ID" value="SDU04071.1"/>
    <property type="molecule type" value="Genomic_DNA"/>
</dbReference>
<sequence>MPATPRRRLSIGQRLALGFAVILAMMVVLTLIGVNRVGVIRNSLVAIDAQHSVKQRQAINFRGSVHDRAIALRDVVLARSAAERQAALAELRRLADSYAEAQRVLDGLLSGNGVLQKERELAAAIREVEQRTLPLASAVIAAQQDGRTQEAQALLLDKAAPAFSDWLASINAFIDLQEGEIRRDSQRATEIASSFSWLMIVLCAAALLCGVLLAALITRRLLAQLGAEPDEVRELAAAIGRGELAVAARPQGAADSILAALLAMAAQLQGTVARVRQAADAVSVGSTQISRHGDELRERSEQQVSALTATAAAMEELGATVRLNADNARQADQLAASATRVASRGGELMQEVVATMGDINNRSRQVADIVAIIDGIAFQTNILALNASVEAARAGEEGRGFAVVANEVRHLAQRSADAAKDIKALIGETLQSVERGAGLVDDAGHTTEEIVAAIARVSQIMSEISTASREQSTAVEQVSRAVVDMDQSTQVNRQLVGDSAQAAHSLQQQAEALAAAMAVFRLDNQGGAAQRQTPAANRSARAVREPSPAF</sequence>
<dbReference type="CDD" id="cd19411">
    <property type="entry name" value="MCP2201-like_sensor"/>
    <property type="match status" value="1"/>
</dbReference>